<reference evidence="4" key="1">
    <citation type="submission" date="2020-10" db="EMBL/GenBank/DDBJ databases">
        <title>Sequencing the genomes of 1000 actinobacteria strains.</title>
        <authorList>
            <person name="Klenk H.-P."/>
        </authorList>
    </citation>
    <scope>NUCLEOTIDE SEQUENCE</scope>
    <source>
        <strain evidence="4">DSM 46832</strain>
    </source>
</reference>
<dbReference type="SUPFAM" id="SSF56003">
    <property type="entry name" value="Molybdenum cofactor-binding domain"/>
    <property type="match status" value="1"/>
</dbReference>
<dbReference type="GO" id="GO:0005506">
    <property type="term" value="F:iron ion binding"/>
    <property type="evidence" value="ECO:0007669"/>
    <property type="project" value="InterPro"/>
</dbReference>
<name>A0A927M790_9ACTN</name>
<dbReference type="Gene3D" id="3.90.1170.50">
    <property type="entry name" value="Aldehyde oxidase/xanthine dehydrogenase, a/b hammerhead"/>
    <property type="match status" value="1"/>
</dbReference>
<evidence type="ECO:0000313" key="4">
    <source>
        <dbReference type="EMBL" id="MBE1485785.1"/>
    </source>
</evidence>
<dbReference type="PANTHER" id="PTHR11908:SF132">
    <property type="entry name" value="ALDEHYDE OXIDASE 1-RELATED"/>
    <property type="match status" value="1"/>
</dbReference>
<dbReference type="SMART" id="SM01008">
    <property type="entry name" value="Ald_Xan_dh_C"/>
    <property type="match status" value="1"/>
</dbReference>
<dbReference type="InterPro" id="IPR016208">
    <property type="entry name" value="Ald_Oxase/xanthine_DH-like"/>
</dbReference>
<comment type="caution">
    <text evidence="4">The sequence shown here is derived from an EMBL/GenBank/DDBJ whole genome shotgun (WGS) entry which is preliminary data.</text>
</comment>
<dbReference type="RefSeq" id="WP_192765920.1">
    <property type="nucleotide sequence ID" value="NZ_JADBEB010000001.1"/>
</dbReference>
<evidence type="ECO:0000256" key="1">
    <source>
        <dbReference type="ARBA" id="ARBA00022505"/>
    </source>
</evidence>
<accession>A0A927M790</accession>
<dbReference type="Gene3D" id="3.30.365.10">
    <property type="entry name" value="Aldehyde oxidase/xanthine dehydrogenase, molybdopterin binding domain"/>
    <property type="match status" value="4"/>
</dbReference>
<dbReference type="InterPro" id="IPR000674">
    <property type="entry name" value="Ald_Oxase/Xan_DH_a/b"/>
</dbReference>
<dbReference type="InterPro" id="IPR037165">
    <property type="entry name" value="AldOxase/xan_DH_Mopterin-bd_sf"/>
</dbReference>
<organism evidence="4 5">
    <name type="scientific">Plantactinospora soyae</name>
    <dbReference type="NCBI Taxonomy" id="1544732"/>
    <lineage>
        <taxon>Bacteria</taxon>
        <taxon>Bacillati</taxon>
        <taxon>Actinomycetota</taxon>
        <taxon>Actinomycetes</taxon>
        <taxon>Micromonosporales</taxon>
        <taxon>Micromonosporaceae</taxon>
        <taxon>Plantactinospora</taxon>
    </lineage>
</organism>
<sequence length="701" mass="75351">MSAPTAAVGRGQPRLEGRQKVTGTARYAVEHPVDGLVYGWAVQADVAKARIVRVDDAAALAEPGVLAVLSYANAPRLAPVESEELLLLQRPRVHYRGEIVALVVAETLEAAREGALLVRIDYDTEPHSSVLTERHPSLYKPDKVNPNFPTDTFVGDFDAGYEAAEVRLDQTYRTPAYHNNPMEPHASTAQWQQGRLLVHDSSQGSTDVRDTLAGLFELSAGSVRVTAEHVGGGFGSKGTPRCTPVLAAMAARHVDRPVRLALTRQQLFGPIGYRTPIIQRVRLGADADGRLAAICHDAISQSSTTTEFAEQTAVLTRGLYAAPHRRTTHRLARLDVPTPSWMRAPGECPGSFALESAMDELAVACGIDPIELRIRNDTDRHPEEDLPFSSRNLVACLRDGARRFGWADRDPTPAVRRQGRWLVGTGMAGATYPARTPGASARARAHPDGTYQVDIDATDIGTGARTALWQVATEALGVPGDRVRIGIGDSDLPRAYVAGGSTGTAGWSLAVDKACRSLRRQLQEQYAAAVPAEGLTVSTDTAAEVAALTQVARYAFGAHFAQVRVDVDSGEVRVGRMLGVFATGRVVNPSTARSQLIGGMTMGLSMALHEEGLLDHRFGDWVNRDLATYHVSACADVERIEAYWVAEEDDRVNPLGIKGLGEIGIVGSAAAVANAVYHATGVRFRTLPIQLDKLLQHLPAG</sequence>
<keyword evidence="2 4" id="KW-0560">Oxidoreductase</keyword>
<dbReference type="EC" id="1.17.1.4" evidence="4"/>
<evidence type="ECO:0000256" key="2">
    <source>
        <dbReference type="ARBA" id="ARBA00023002"/>
    </source>
</evidence>
<keyword evidence="1" id="KW-0500">Molybdenum</keyword>
<dbReference type="InterPro" id="IPR046867">
    <property type="entry name" value="AldOxase/xan_DH_MoCoBD2"/>
</dbReference>
<dbReference type="PANTHER" id="PTHR11908">
    <property type="entry name" value="XANTHINE DEHYDROGENASE"/>
    <property type="match status" value="1"/>
</dbReference>
<dbReference type="Pfam" id="PF01315">
    <property type="entry name" value="Ald_Xan_dh_C"/>
    <property type="match status" value="1"/>
</dbReference>
<dbReference type="Pfam" id="PF02738">
    <property type="entry name" value="MoCoBD_1"/>
    <property type="match status" value="1"/>
</dbReference>
<dbReference type="AlphaFoldDB" id="A0A927M790"/>
<dbReference type="Pfam" id="PF20256">
    <property type="entry name" value="MoCoBD_2"/>
    <property type="match status" value="1"/>
</dbReference>
<dbReference type="SUPFAM" id="SSF54665">
    <property type="entry name" value="CO dehydrogenase molybdoprotein N-domain-like"/>
    <property type="match status" value="1"/>
</dbReference>
<dbReference type="InterPro" id="IPR008274">
    <property type="entry name" value="AldOxase/xan_DH_MoCoBD1"/>
</dbReference>
<protein>
    <submittedName>
        <fullName evidence="4">Xanthine dehydrogenase YagR molybdenum-binding subunit</fullName>
        <ecNumber evidence="4">1.17.1.4</ecNumber>
    </submittedName>
</protein>
<dbReference type="GO" id="GO:0004854">
    <property type="term" value="F:xanthine dehydrogenase activity"/>
    <property type="evidence" value="ECO:0007669"/>
    <property type="project" value="UniProtKB-EC"/>
</dbReference>
<dbReference type="InterPro" id="IPR036856">
    <property type="entry name" value="Ald_Oxase/Xan_DH_a/b_sf"/>
</dbReference>
<gene>
    <name evidence="4" type="ORF">H4W31_001423</name>
</gene>
<dbReference type="EMBL" id="JADBEB010000001">
    <property type="protein sequence ID" value="MBE1485785.1"/>
    <property type="molecule type" value="Genomic_DNA"/>
</dbReference>
<evidence type="ECO:0000313" key="5">
    <source>
        <dbReference type="Proteomes" id="UP000649753"/>
    </source>
</evidence>
<feature type="domain" description="Aldehyde oxidase/xanthine dehydrogenase a/b hammerhead" evidence="3">
    <location>
        <begin position="22"/>
        <end position="126"/>
    </location>
</feature>
<evidence type="ECO:0000259" key="3">
    <source>
        <dbReference type="SMART" id="SM01008"/>
    </source>
</evidence>
<dbReference type="Proteomes" id="UP000649753">
    <property type="component" value="Unassembled WGS sequence"/>
</dbReference>
<proteinExistence type="predicted"/>
<keyword evidence="5" id="KW-1185">Reference proteome</keyword>